<dbReference type="Pfam" id="PF01497">
    <property type="entry name" value="Peripla_BP_2"/>
    <property type="match status" value="1"/>
</dbReference>
<evidence type="ECO:0000256" key="3">
    <source>
        <dbReference type="ARBA" id="ARBA00022448"/>
    </source>
</evidence>
<dbReference type="PANTHER" id="PTHR30532:SF24">
    <property type="entry name" value="FERRIC ENTEROBACTIN-BINDING PERIPLASMIC PROTEIN FEPB"/>
    <property type="match status" value="1"/>
</dbReference>
<dbReference type="InterPro" id="IPR002491">
    <property type="entry name" value="ABC_transptr_periplasmic_BD"/>
</dbReference>
<keyword evidence="7" id="KW-1185">Reference proteome</keyword>
<dbReference type="EMBL" id="QWKZ01000024">
    <property type="protein sequence ID" value="RIH87215.1"/>
    <property type="molecule type" value="Genomic_DNA"/>
</dbReference>
<evidence type="ECO:0000256" key="1">
    <source>
        <dbReference type="ARBA" id="ARBA00004196"/>
    </source>
</evidence>
<comment type="similarity">
    <text evidence="2">Belongs to the bacterial solute-binding protein 8 family.</text>
</comment>
<keyword evidence="6" id="KW-0449">Lipoprotein</keyword>
<dbReference type="SUPFAM" id="SSF53807">
    <property type="entry name" value="Helical backbone' metal receptor"/>
    <property type="match status" value="1"/>
</dbReference>
<dbReference type="AlphaFoldDB" id="A0A399EUA1"/>
<evidence type="ECO:0000259" key="5">
    <source>
        <dbReference type="PROSITE" id="PS50983"/>
    </source>
</evidence>
<dbReference type="OrthoDB" id="26763at2"/>
<dbReference type="RefSeq" id="WP_119359692.1">
    <property type="nucleotide sequence ID" value="NZ_QWKZ01000024.1"/>
</dbReference>
<dbReference type="GO" id="GO:1901678">
    <property type="term" value="P:iron coordination entity transport"/>
    <property type="evidence" value="ECO:0007669"/>
    <property type="project" value="UniProtKB-ARBA"/>
</dbReference>
<dbReference type="PROSITE" id="PS50983">
    <property type="entry name" value="FE_B12_PBP"/>
    <property type="match status" value="1"/>
</dbReference>
<proteinExistence type="inferred from homology"/>
<dbReference type="Gene3D" id="3.40.50.1980">
    <property type="entry name" value="Nitrogenase molybdenum iron protein domain"/>
    <property type="match status" value="2"/>
</dbReference>
<comment type="subcellular location">
    <subcellularLocation>
        <location evidence="1">Cell envelope</location>
    </subcellularLocation>
</comment>
<evidence type="ECO:0000313" key="7">
    <source>
        <dbReference type="Proteomes" id="UP000265800"/>
    </source>
</evidence>
<protein>
    <submittedName>
        <fullName evidence="6">Putative ABC transporter substrate-binding lipoprotein YhfQ</fullName>
    </submittedName>
</protein>
<evidence type="ECO:0000313" key="6">
    <source>
        <dbReference type="EMBL" id="RIH87215.1"/>
    </source>
</evidence>
<reference evidence="6 7" key="1">
    <citation type="submission" date="2018-08" db="EMBL/GenBank/DDBJ databases">
        <title>Meiothermus luteus KCTC 52599 genome sequencing project.</title>
        <authorList>
            <person name="Da Costa M.S."/>
            <person name="Albuquerque L."/>
            <person name="Raposo P."/>
            <person name="Froufe H.J.C."/>
            <person name="Barroso C.S."/>
            <person name="Egas C."/>
        </authorList>
    </citation>
    <scope>NUCLEOTIDE SEQUENCE [LARGE SCALE GENOMIC DNA]</scope>
    <source>
        <strain evidence="6 7">KCTC 52599</strain>
    </source>
</reference>
<name>A0A399EUA1_9DEIN</name>
<dbReference type="InterPro" id="IPR051313">
    <property type="entry name" value="Bact_iron-sidero_bind"/>
</dbReference>
<dbReference type="GO" id="GO:0030288">
    <property type="term" value="C:outer membrane-bounded periplasmic space"/>
    <property type="evidence" value="ECO:0007669"/>
    <property type="project" value="TreeGrafter"/>
</dbReference>
<organism evidence="6 7">
    <name type="scientific">Meiothermus luteus</name>
    <dbReference type="NCBI Taxonomy" id="2026184"/>
    <lineage>
        <taxon>Bacteria</taxon>
        <taxon>Thermotogati</taxon>
        <taxon>Deinococcota</taxon>
        <taxon>Deinococci</taxon>
        <taxon>Thermales</taxon>
        <taxon>Thermaceae</taxon>
        <taxon>Meiothermus</taxon>
    </lineage>
</organism>
<gene>
    <name evidence="6" type="primary">yhfQ_2</name>
    <name evidence="6" type="ORF">Mlute_01030</name>
</gene>
<sequence>MRSIFWLAVALLSGLSLAQYPMRIQHDAGDAVIPRKPERIVVLGEELMELLIPLGVKPVGYGSSRMSGVRVGGRVEGLTYYRPEEIGPAVFVGDAYTQPNLEAITALKPDLILFWATAPKPVAEALKKIAPTVGWDYNRDEKVGWRRAFTETARMLGRDKQAEEALKRYDAQLEAYRLRAAPFVARRPRVTLLFFYNEETTGIFGPRFGFSIALTRLGFELAGIPGVSIPDRSYAPISSEVLLNVQSDWAIYLRPKSPDGRYPELTSERMLKQSKVPIYRFLLDVQEPQSGPVTDLRRIEGILRLLEAGPQN</sequence>
<evidence type="ECO:0000256" key="2">
    <source>
        <dbReference type="ARBA" id="ARBA00008814"/>
    </source>
</evidence>
<feature type="domain" description="Fe/B12 periplasmic-binding" evidence="5">
    <location>
        <begin position="39"/>
        <end position="312"/>
    </location>
</feature>
<keyword evidence="3" id="KW-0813">Transport</keyword>
<accession>A0A399EUA1</accession>
<comment type="caution">
    <text evidence="6">The sequence shown here is derived from an EMBL/GenBank/DDBJ whole genome shotgun (WGS) entry which is preliminary data.</text>
</comment>
<dbReference type="Proteomes" id="UP000265800">
    <property type="component" value="Unassembled WGS sequence"/>
</dbReference>
<dbReference type="PANTHER" id="PTHR30532">
    <property type="entry name" value="IRON III DICITRATE-BINDING PERIPLASMIC PROTEIN"/>
    <property type="match status" value="1"/>
</dbReference>
<evidence type="ECO:0000256" key="4">
    <source>
        <dbReference type="ARBA" id="ARBA00022729"/>
    </source>
</evidence>
<keyword evidence="4" id="KW-0732">Signal</keyword>